<dbReference type="KEGG" id="vg:8763949"/>
<keyword evidence="2" id="KW-1185">Reference proteome</keyword>
<dbReference type="RefSeq" id="YP_003422428.1">
    <property type="nucleotide sequence ID" value="NC_013772.1"/>
</dbReference>
<sequence length="115" mass="13562">MKRHAPNDNTARDVYAKVAKIEDNAQDLRQLILYRPEPDNVQFKLYCVCAVPCDTLIVCVHKENAWKIEMSLFESHNFIKYQSVFRRYYAQLLRLLLSLNMPVGKTLVQVYVYMC</sequence>
<protein>
    <submittedName>
        <fullName evidence="1">Uncharacterized protein</fullName>
    </submittedName>
</protein>
<proteinExistence type="predicted"/>
<evidence type="ECO:0000313" key="1">
    <source>
        <dbReference type="EMBL" id="ACH69439.1"/>
    </source>
</evidence>
<dbReference type="OrthoDB" id="24545at10239"/>
<reference evidence="2" key="1">
    <citation type="submission" date="2008-04" db="EMBL/GenBank/DDBJ databases">
        <title>Genome sequence analysis of the Pseudaletia unipuncta granulovirus which was propagated in Pseudaletia separate larvae.</title>
        <authorList>
            <person name="Li Y."/>
            <person name="Tang P."/>
            <person name="Zhang Z."/>
            <person name="Zhang H."/>
            <person name="Qin Q."/>
        </authorList>
    </citation>
    <scope>NUCLEOTIDE SEQUENCE [LARGE SCALE GENOMIC DNA]</scope>
    <source>
        <strain evidence="2">Hawaiin</strain>
    </source>
</reference>
<name>B6S6V9_GVPU</name>
<organism evidence="1 2">
    <name type="scientific">Pseudalatia unipuncta granulosis virus</name>
    <name type="common">PuGV</name>
    <name type="synonym">Pseudalatia unipuncta granulovirus</name>
    <dbReference type="NCBI Taxonomy" id="36355"/>
    <lineage>
        <taxon>Viruses</taxon>
        <taxon>Viruses incertae sedis</taxon>
        <taxon>Naldaviricetes</taxon>
        <taxon>Lefavirales</taxon>
        <taxon>Baculoviridae</taxon>
        <taxon>Betabaculovirus</taxon>
        <taxon>Betabaculovirus myunipunctae</taxon>
    </lineage>
</organism>
<organismHost>
    <name type="scientific">Mythimna unipuncta</name>
    <name type="common">Armyworm moth</name>
    <name type="synonym">Pseudaletia unipuncta</name>
    <dbReference type="NCBI Taxonomy" id="103831"/>
</organismHost>
<dbReference type="Proteomes" id="UP000203623">
    <property type="component" value="Genome"/>
</dbReference>
<accession>B6S6V9</accession>
<dbReference type="EMBL" id="EU678671">
    <property type="protein sequence ID" value="ACH69439.1"/>
    <property type="molecule type" value="Genomic_DNA"/>
</dbReference>
<evidence type="ECO:0000313" key="2">
    <source>
        <dbReference type="Proteomes" id="UP000203623"/>
    </source>
</evidence>
<dbReference type="GeneID" id="8763949"/>